<organism evidence="2 3">
    <name type="scientific">Ruminococcus flavefaciens</name>
    <dbReference type="NCBI Taxonomy" id="1265"/>
    <lineage>
        <taxon>Bacteria</taxon>
        <taxon>Bacillati</taxon>
        <taxon>Bacillota</taxon>
        <taxon>Clostridia</taxon>
        <taxon>Eubacteriales</taxon>
        <taxon>Oscillospiraceae</taxon>
        <taxon>Ruminococcus</taxon>
    </lineage>
</organism>
<keyword evidence="1" id="KW-0472">Membrane</keyword>
<dbReference type="EMBL" id="FPIP01000009">
    <property type="protein sequence ID" value="SFW47518.1"/>
    <property type="molecule type" value="Genomic_DNA"/>
</dbReference>
<dbReference type="RefSeq" id="WP_072300979.1">
    <property type="nucleotide sequence ID" value="NZ_FPIP01000009.1"/>
</dbReference>
<evidence type="ECO:0000313" key="2">
    <source>
        <dbReference type="EMBL" id="SFW47518.1"/>
    </source>
</evidence>
<feature type="transmembrane region" description="Helical" evidence="1">
    <location>
        <begin position="42"/>
        <end position="63"/>
    </location>
</feature>
<reference evidence="2 3" key="1">
    <citation type="submission" date="2016-11" db="EMBL/GenBank/DDBJ databases">
        <authorList>
            <person name="Jaros S."/>
            <person name="Januszkiewicz K."/>
            <person name="Wedrychowicz H."/>
        </authorList>
    </citation>
    <scope>NUCLEOTIDE SEQUENCE [LARGE SCALE GENOMIC DNA]</scope>
    <source>
        <strain evidence="2 3">YL228</strain>
    </source>
</reference>
<evidence type="ECO:0000256" key="1">
    <source>
        <dbReference type="SAM" id="Phobius"/>
    </source>
</evidence>
<sequence length="85" mass="9367">MINTEMGLPLLLFCLLLLIMMIVGLCMLCVSKKLSVRITGIVLLASVVICVLFFAVVIFQFIVELIIEGVLESCFNEIQTCGRIG</sequence>
<gene>
    <name evidence="2" type="ORF">SAMN02910280_2785</name>
</gene>
<keyword evidence="1" id="KW-1133">Transmembrane helix</keyword>
<dbReference type="Proteomes" id="UP000183461">
    <property type="component" value="Unassembled WGS sequence"/>
</dbReference>
<feature type="transmembrane region" description="Helical" evidence="1">
    <location>
        <begin position="6"/>
        <end position="30"/>
    </location>
</feature>
<name>A0A1K1PLD8_RUMFL</name>
<protein>
    <submittedName>
        <fullName evidence="2">Uncharacterized protein</fullName>
    </submittedName>
</protein>
<accession>A0A1K1PLD8</accession>
<dbReference type="AlphaFoldDB" id="A0A1K1PLD8"/>
<proteinExistence type="predicted"/>
<keyword evidence="1" id="KW-0812">Transmembrane</keyword>
<evidence type="ECO:0000313" key="3">
    <source>
        <dbReference type="Proteomes" id="UP000183461"/>
    </source>
</evidence>